<evidence type="ECO:0000313" key="1">
    <source>
        <dbReference type="EMBL" id="KAK9515130.1"/>
    </source>
</evidence>
<organism evidence="1 2">
    <name type="scientific">Zoarces viviparus</name>
    <name type="common">Viviparous eelpout</name>
    <name type="synonym">Blennius viviparus</name>
    <dbReference type="NCBI Taxonomy" id="48416"/>
    <lineage>
        <taxon>Eukaryota</taxon>
        <taxon>Metazoa</taxon>
        <taxon>Chordata</taxon>
        <taxon>Craniata</taxon>
        <taxon>Vertebrata</taxon>
        <taxon>Euteleostomi</taxon>
        <taxon>Actinopterygii</taxon>
        <taxon>Neopterygii</taxon>
        <taxon>Teleostei</taxon>
        <taxon>Neoteleostei</taxon>
        <taxon>Acanthomorphata</taxon>
        <taxon>Eupercaria</taxon>
        <taxon>Perciformes</taxon>
        <taxon>Cottioidei</taxon>
        <taxon>Zoarcales</taxon>
        <taxon>Zoarcidae</taxon>
        <taxon>Zoarcinae</taxon>
        <taxon>Zoarces</taxon>
    </lineage>
</organism>
<comment type="caution">
    <text evidence="1">The sequence shown here is derived from an EMBL/GenBank/DDBJ whole genome shotgun (WGS) entry which is preliminary data.</text>
</comment>
<dbReference type="Proteomes" id="UP001488805">
    <property type="component" value="Unassembled WGS sequence"/>
</dbReference>
<dbReference type="AlphaFoldDB" id="A0AAW1E051"/>
<dbReference type="EMBL" id="JBCEZU010000586">
    <property type="protein sequence ID" value="KAK9515130.1"/>
    <property type="molecule type" value="Genomic_DNA"/>
</dbReference>
<gene>
    <name evidence="1" type="ORF">VZT92_025799</name>
</gene>
<name>A0AAW1E051_ZOAVI</name>
<proteinExistence type="predicted"/>
<reference evidence="1 2" key="1">
    <citation type="journal article" date="2024" name="Genome Biol. Evol.">
        <title>Chromosome-level genome assembly of the viviparous eelpout Zoarces viviparus.</title>
        <authorList>
            <person name="Fuhrmann N."/>
            <person name="Brasseur M.V."/>
            <person name="Bakowski C.E."/>
            <person name="Podsiadlowski L."/>
            <person name="Prost S."/>
            <person name="Krehenwinkel H."/>
            <person name="Mayer C."/>
        </authorList>
    </citation>
    <scope>NUCLEOTIDE SEQUENCE [LARGE SCALE GENOMIC DNA]</scope>
    <source>
        <strain evidence="1">NO-MEL_2022_Ind0_liver</strain>
    </source>
</reference>
<protein>
    <submittedName>
        <fullName evidence="1">Uncharacterized protein</fullName>
    </submittedName>
</protein>
<keyword evidence="2" id="KW-1185">Reference proteome</keyword>
<evidence type="ECO:0000313" key="2">
    <source>
        <dbReference type="Proteomes" id="UP001488805"/>
    </source>
</evidence>
<accession>A0AAW1E051</accession>
<sequence>MGVPFWATTSLTGERVAGTGTSLSDWTGGHPQWAGIESRGAGREGRRCILFGLVHHLCPLGGPPSRLSNSPLANLS</sequence>